<name>A0A392RRA9_9FABA</name>
<feature type="non-terminal residue" evidence="1">
    <location>
        <position position="1"/>
    </location>
</feature>
<dbReference type="Proteomes" id="UP000265520">
    <property type="component" value="Unassembled WGS sequence"/>
</dbReference>
<comment type="caution">
    <text evidence="1">The sequence shown here is derived from an EMBL/GenBank/DDBJ whole genome shotgun (WGS) entry which is preliminary data.</text>
</comment>
<organism evidence="1 2">
    <name type="scientific">Trifolium medium</name>
    <dbReference type="NCBI Taxonomy" id="97028"/>
    <lineage>
        <taxon>Eukaryota</taxon>
        <taxon>Viridiplantae</taxon>
        <taxon>Streptophyta</taxon>
        <taxon>Embryophyta</taxon>
        <taxon>Tracheophyta</taxon>
        <taxon>Spermatophyta</taxon>
        <taxon>Magnoliopsida</taxon>
        <taxon>eudicotyledons</taxon>
        <taxon>Gunneridae</taxon>
        <taxon>Pentapetalae</taxon>
        <taxon>rosids</taxon>
        <taxon>fabids</taxon>
        <taxon>Fabales</taxon>
        <taxon>Fabaceae</taxon>
        <taxon>Papilionoideae</taxon>
        <taxon>50 kb inversion clade</taxon>
        <taxon>NPAAA clade</taxon>
        <taxon>Hologalegina</taxon>
        <taxon>IRL clade</taxon>
        <taxon>Trifolieae</taxon>
        <taxon>Trifolium</taxon>
    </lineage>
</organism>
<accession>A0A392RRA9</accession>
<proteinExistence type="predicted"/>
<sequence length="13" mass="1364">GPDSQVEDSSSKE</sequence>
<evidence type="ECO:0000313" key="1">
    <source>
        <dbReference type="EMBL" id="MCI38624.1"/>
    </source>
</evidence>
<dbReference type="EMBL" id="LXQA010257749">
    <property type="protein sequence ID" value="MCI38624.1"/>
    <property type="molecule type" value="Genomic_DNA"/>
</dbReference>
<reference evidence="1 2" key="1">
    <citation type="journal article" date="2018" name="Front. Plant Sci.">
        <title>Red Clover (Trifolium pratense) and Zigzag Clover (T. medium) - A Picture of Genomic Similarities and Differences.</title>
        <authorList>
            <person name="Dluhosova J."/>
            <person name="Istvanek J."/>
            <person name="Nedelnik J."/>
            <person name="Repkova J."/>
        </authorList>
    </citation>
    <scope>NUCLEOTIDE SEQUENCE [LARGE SCALE GENOMIC DNA]</scope>
    <source>
        <strain evidence="2">cv. 10/8</strain>
        <tissue evidence="1">Leaf</tissue>
    </source>
</reference>
<evidence type="ECO:0000313" key="2">
    <source>
        <dbReference type="Proteomes" id="UP000265520"/>
    </source>
</evidence>
<keyword evidence="2" id="KW-1185">Reference proteome</keyword>
<protein>
    <submittedName>
        <fullName evidence="1">Uncharacterized protein</fullName>
    </submittedName>
</protein>